<dbReference type="CDD" id="cd00167">
    <property type="entry name" value="SANT"/>
    <property type="match status" value="2"/>
</dbReference>
<keyword evidence="6" id="KW-0539">Nucleus</keyword>
<dbReference type="InterPro" id="IPR017930">
    <property type="entry name" value="Myb_dom"/>
</dbReference>
<dbReference type="OrthoDB" id="2143914at2759"/>
<dbReference type="FunFam" id="1.10.10.60:FF:000001">
    <property type="entry name" value="MYB-related transcription factor"/>
    <property type="match status" value="1"/>
</dbReference>
<keyword evidence="10" id="KW-0371">Homeobox</keyword>
<keyword evidence="5" id="KW-0804">Transcription</keyword>
<dbReference type="InterPro" id="IPR001005">
    <property type="entry name" value="SANT/Myb"/>
</dbReference>
<feature type="domain" description="Myb-like" evidence="8">
    <location>
        <begin position="55"/>
        <end position="105"/>
    </location>
</feature>
<keyword evidence="11" id="KW-1185">Reference proteome</keyword>
<dbReference type="AlphaFoldDB" id="A0A251SGR9"/>
<feature type="domain" description="Myb-like" evidence="8">
    <location>
        <begin position="2"/>
        <end position="54"/>
    </location>
</feature>
<evidence type="ECO:0000259" key="9">
    <source>
        <dbReference type="PROSITE" id="PS51294"/>
    </source>
</evidence>
<protein>
    <submittedName>
        <fullName evidence="10">Putative homeodomain-like protein</fullName>
    </submittedName>
</protein>
<dbReference type="SMART" id="SM00717">
    <property type="entry name" value="SANT"/>
    <property type="match status" value="2"/>
</dbReference>
<evidence type="ECO:0000256" key="6">
    <source>
        <dbReference type="ARBA" id="ARBA00023242"/>
    </source>
</evidence>
<dbReference type="InterPro" id="IPR051953">
    <property type="entry name" value="Plant_SW-associated_TFs"/>
</dbReference>
<evidence type="ECO:0000313" key="11">
    <source>
        <dbReference type="Proteomes" id="UP000215914"/>
    </source>
</evidence>
<evidence type="ECO:0000313" key="10">
    <source>
        <dbReference type="EMBL" id="OTF98019.1"/>
    </source>
</evidence>
<sequence length="233" mass="27048">MKTDLKKGTWSAEEDQKLISYISRYGIWNWSQMPKFAGLSRSGKSCRLRWMNYLNPNLKKGEFSKEEEESILHLHSLLGNRWSAIASRLPGRTDNDVKNHWHSHLKKHVSKQNQQDYDMSNSSPAFETTAAADHHHHMHDVEHDMISSSTNSEDHRLEFGDNYIDVDSPGTLDDLQCFWDQLCPVENLELRNINIHDHMDVVSDHVFQDSNNDLISSYILYNTDYNCSLLSDP</sequence>
<dbReference type="Gene3D" id="1.10.10.60">
    <property type="entry name" value="Homeodomain-like"/>
    <property type="match status" value="2"/>
</dbReference>
<comment type="subcellular location">
    <subcellularLocation>
        <location evidence="1">Nucleus</location>
    </subcellularLocation>
</comment>
<name>A0A251SGR9_HELAN</name>
<dbReference type="OMA" id="VEHDMIS"/>
<organism evidence="10 11">
    <name type="scientific">Helianthus annuus</name>
    <name type="common">Common sunflower</name>
    <dbReference type="NCBI Taxonomy" id="4232"/>
    <lineage>
        <taxon>Eukaryota</taxon>
        <taxon>Viridiplantae</taxon>
        <taxon>Streptophyta</taxon>
        <taxon>Embryophyta</taxon>
        <taxon>Tracheophyta</taxon>
        <taxon>Spermatophyta</taxon>
        <taxon>Magnoliopsida</taxon>
        <taxon>eudicotyledons</taxon>
        <taxon>Gunneridae</taxon>
        <taxon>Pentapetalae</taxon>
        <taxon>asterids</taxon>
        <taxon>campanulids</taxon>
        <taxon>Asterales</taxon>
        <taxon>Asteraceae</taxon>
        <taxon>Asteroideae</taxon>
        <taxon>Heliantheae alliance</taxon>
        <taxon>Heliantheae</taxon>
        <taxon>Helianthus</taxon>
    </lineage>
</organism>
<evidence type="ECO:0000256" key="4">
    <source>
        <dbReference type="ARBA" id="ARBA00023125"/>
    </source>
</evidence>
<dbReference type="InterPro" id="IPR009057">
    <property type="entry name" value="Homeodomain-like_sf"/>
</dbReference>
<reference evidence="11" key="1">
    <citation type="journal article" date="2017" name="Nature">
        <title>The sunflower genome provides insights into oil metabolism, flowering and Asterid evolution.</title>
        <authorList>
            <person name="Badouin H."/>
            <person name="Gouzy J."/>
            <person name="Grassa C.J."/>
            <person name="Murat F."/>
            <person name="Staton S.E."/>
            <person name="Cottret L."/>
            <person name="Lelandais-Briere C."/>
            <person name="Owens G.L."/>
            <person name="Carrere S."/>
            <person name="Mayjonade B."/>
            <person name="Legrand L."/>
            <person name="Gill N."/>
            <person name="Kane N.C."/>
            <person name="Bowers J.E."/>
            <person name="Hubner S."/>
            <person name="Bellec A."/>
            <person name="Berard A."/>
            <person name="Berges H."/>
            <person name="Blanchet N."/>
            <person name="Boniface M.C."/>
            <person name="Brunel D."/>
            <person name="Catrice O."/>
            <person name="Chaidir N."/>
            <person name="Claudel C."/>
            <person name="Donnadieu C."/>
            <person name="Faraut T."/>
            <person name="Fievet G."/>
            <person name="Helmstetter N."/>
            <person name="King M."/>
            <person name="Knapp S.J."/>
            <person name="Lai Z."/>
            <person name="Le Paslier M.C."/>
            <person name="Lippi Y."/>
            <person name="Lorenzon L."/>
            <person name="Mandel J.R."/>
            <person name="Marage G."/>
            <person name="Marchand G."/>
            <person name="Marquand E."/>
            <person name="Bret-Mestries E."/>
            <person name="Morien E."/>
            <person name="Nambeesan S."/>
            <person name="Nguyen T."/>
            <person name="Pegot-Espagnet P."/>
            <person name="Pouilly N."/>
            <person name="Raftis F."/>
            <person name="Sallet E."/>
            <person name="Schiex T."/>
            <person name="Thomas J."/>
            <person name="Vandecasteele C."/>
            <person name="Vares D."/>
            <person name="Vear F."/>
            <person name="Vautrin S."/>
            <person name="Crespi M."/>
            <person name="Mangin B."/>
            <person name="Burke J.M."/>
            <person name="Salse J."/>
            <person name="Munos S."/>
            <person name="Vincourt P."/>
            <person name="Rieseberg L.H."/>
            <person name="Langlade N.B."/>
        </authorList>
    </citation>
    <scope>NUCLEOTIDE SEQUENCE [LARGE SCALE GENOMIC DNA]</scope>
    <source>
        <strain evidence="11">cv. SF193</strain>
    </source>
</reference>
<evidence type="ECO:0000256" key="7">
    <source>
        <dbReference type="SAM" id="MobiDB-lite"/>
    </source>
</evidence>
<dbReference type="PANTHER" id="PTHR47997:SF28">
    <property type="entry name" value="TRANSCRIPTION FACTOR MYB15-LIKE"/>
    <property type="match status" value="1"/>
</dbReference>
<dbReference type="SUPFAM" id="SSF46689">
    <property type="entry name" value="Homeodomain-like"/>
    <property type="match status" value="1"/>
</dbReference>
<dbReference type="InParanoid" id="A0A251SGR9"/>
<evidence type="ECO:0000256" key="2">
    <source>
        <dbReference type="ARBA" id="ARBA00022737"/>
    </source>
</evidence>
<dbReference type="PROSITE" id="PS50090">
    <property type="entry name" value="MYB_LIKE"/>
    <property type="match status" value="2"/>
</dbReference>
<evidence type="ECO:0000256" key="1">
    <source>
        <dbReference type="ARBA" id="ARBA00004123"/>
    </source>
</evidence>
<keyword evidence="2" id="KW-0677">Repeat</keyword>
<dbReference type="PANTHER" id="PTHR47997">
    <property type="entry name" value="MYB DOMAIN PROTEIN 55"/>
    <property type="match status" value="1"/>
</dbReference>
<dbReference type="GO" id="GO:0003677">
    <property type="term" value="F:DNA binding"/>
    <property type="evidence" value="ECO:0007669"/>
    <property type="project" value="UniProtKB-KW"/>
</dbReference>
<feature type="region of interest" description="Disordered" evidence="7">
    <location>
        <begin position="102"/>
        <end position="124"/>
    </location>
</feature>
<dbReference type="EMBL" id="CM007903">
    <property type="protein sequence ID" value="OTF98019.1"/>
    <property type="molecule type" value="Genomic_DNA"/>
</dbReference>
<gene>
    <name evidence="10" type="ORF">HannXRQ_Chr14g0441011</name>
</gene>
<feature type="domain" description="HTH myb-type" evidence="9">
    <location>
        <begin position="1"/>
        <end position="54"/>
    </location>
</feature>
<evidence type="ECO:0000259" key="8">
    <source>
        <dbReference type="PROSITE" id="PS50090"/>
    </source>
</evidence>
<keyword evidence="3" id="KW-0805">Transcription regulation</keyword>
<keyword evidence="4 10" id="KW-0238">DNA-binding</keyword>
<dbReference type="GO" id="GO:0005634">
    <property type="term" value="C:nucleus"/>
    <property type="evidence" value="ECO:0007669"/>
    <property type="project" value="UniProtKB-SubCell"/>
</dbReference>
<evidence type="ECO:0000256" key="3">
    <source>
        <dbReference type="ARBA" id="ARBA00023015"/>
    </source>
</evidence>
<proteinExistence type="predicted"/>
<feature type="domain" description="HTH myb-type" evidence="9">
    <location>
        <begin position="55"/>
        <end position="109"/>
    </location>
</feature>
<dbReference type="Proteomes" id="UP000215914">
    <property type="component" value="Chromosome 14"/>
</dbReference>
<dbReference type="Pfam" id="PF00249">
    <property type="entry name" value="Myb_DNA-binding"/>
    <property type="match status" value="2"/>
</dbReference>
<evidence type="ECO:0000256" key="5">
    <source>
        <dbReference type="ARBA" id="ARBA00023163"/>
    </source>
</evidence>
<dbReference type="PROSITE" id="PS51294">
    <property type="entry name" value="HTH_MYB"/>
    <property type="match status" value="2"/>
</dbReference>
<accession>A0A251SGR9</accession>
<feature type="compositionally biased region" description="Polar residues" evidence="7">
    <location>
        <begin position="111"/>
        <end position="124"/>
    </location>
</feature>